<dbReference type="Proteomes" id="UP000681341">
    <property type="component" value="Unassembled WGS sequence"/>
</dbReference>
<evidence type="ECO:0000256" key="1">
    <source>
        <dbReference type="ARBA" id="ARBA00006295"/>
    </source>
</evidence>
<feature type="compositionally biased region" description="Acidic residues" evidence="3">
    <location>
        <begin position="440"/>
        <end position="465"/>
    </location>
</feature>
<dbReference type="Pfam" id="PF17762">
    <property type="entry name" value="HTH_ParB"/>
    <property type="match status" value="1"/>
</dbReference>
<dbReference type="PANTHER" id="PTHR33375">
    <property type="entry name" value="CHROMOSOME-PARTITIONING PROTEIN PARB-RELATED"/>
    <property type="match status" value="1"/>
</dbReference>
<dbReference type="InterPro" id="IPR050336">
    <property type="entry name" value="Chromosome_partition/occlusion"/>
</dbReference>
<accession>A0ABS3U1Z7</accession>
<dbReference type="InterPro" id="IPR003115">
    <property type="entry name" value="ParB_N"/>
</dbReference>
<dbReference type="NCBIfam" id="TIGR00180">
    <property type="entry name" value="parB_part"/>
    <property type="match status" value="1"/>
</dbReference>
<comment type="caution">
    <text evidence="5">The sequence shown here is derived from an EMBL/GenBank/DDBJ whole genome shotgun (WGS) entry which is preliminary data.</text>
</comment>
<dbReference type="SUPFAM" id="SSF109709">
    <property type="entry name" value="KorB DNA-binding domain-like"/>
    <property type="match status" value="1"/>
</dbReference>
<evidence type="ECO:0000256" key="2">
    <source>
        <dbReference type="ARBA" id="ARBA00022829"/>
    </source>
</evidence>
<dbReference type="InterPro" id="IPR041468">
    <property type="entry name" value="HTH_ParB/Spo0J"/>
</dbReference>
<dbReference type="SMART" id="SM00470">
    <property type="entry name" value="ParB"/>
    <property type="match status" value="1"/>
</dbReference>
<evidence type="ECO:0000313" key="6">
    <source>
        <dbReference type="Proteomes" id="UP000681341"/>
    </source>
</evidence>
<name>A0ABS3U1Z7_9ACTN</name>
<organism evidence="5 6">
    <name type="scientific">Glycomyces niveus</name>
    <dbReference type="NCBI Taxonomy" id="2820287"/>
    <lineage>
        <taxon>Bacteria</taxon>
        <taxon>Bacillati</taxon>
        <taxon>Actinomycetota</taxon>
        <taxon>Actinomycetes</taxon>
        <taxon>Glycomycetales</taxon>
        <taxon>Glycomycetaceae</taxon>
        <taxon>Glycomyces</taxon>
    </lineage>
</organism>
<comment type="similarity">
    <text evidence="1">Belongs to the ParB family.</text>
</comment>
<feature type="domain" description="ParB-like N-terminal" evidence="4">
    <location>
        <begin position="4"/>
        <end position="94"/>
    </location>
</feature>
<dbReference type="SUPFAM" id="SSF110849">
    <property type="entry name" value="ParB/Sulfiredoxin"/>
    <property type="match status" value="1"/>
</dbReference>
<evidence type="ECO:0000256" key="3">
    <source>
        <dbReference type="SAM" id="MobiDB-lite"/>
    </source>
</evidence>
<evidence type="ECO:0000259" key="4">
    <source>
        <dbReference type="SMART" id="SM00470"/>
    </source>
</evidence>
<dbReference type="Gene3D" id="1.10.10.2830">
    <property type="match status" value="1"/>
</dbReference>
<keyword evidence="6" id="KW-1185">Reference proteome</keyword>
<proteinExistence type="inferred from homology"/>
<dbReference type="PANTHER" id="PTHR33375:SF1">
    <property type="entry name" value="CHROMOSOME-PARTITIONING PROTEIN PARB-RELATED"/>
    <property type="match status" value="1"/>
</dbReference>
<evidence type="ECO:0000313" key="5">
    <source>
        <dbReference type="EMBL" id="MBO3732790.1"/>
    </source>
</evidence>
<dbReference type="RefSeq" id="WP_208495568.1">
    <property type="nucleotide sequence ID" value="NZ_JAGFNP010000003.1"/>
</dbReference>
<dbReference type="Gene3D" id="3.90.1530.10">
    <property type="entry name" value="Conserved hypothetical protein from pyrococcus furiosus pfu- 392566-001, ParB domain"/>
    <property type="match status" value="1"/>
</dbReference>
<reference evidence="5 6" key="1">
    <citation type="submission" date="2021-03" db="EMBL/GenBank/DDBJ databases">
        <title>Glycomyces sp. nov., a novel actinomycete isolated from soil.</title>
        <authorList>
            <person name="Yang X."/>
            <person name="Xu X."/>
        </authorList>
    </citation>
    <scope>NUCLEOTIDE SEQUENCE [LARGE SCALE GENOMIC DNA]</scope>
    <source>
        <strain evidence="5 6">NEAU-S30</strain>
    </source>
</reference>
<dbReference type="EMBL" id="JAGFNP010000003">
    <property type="protein sequence ID" value="MBO3732790.1"/>
    <property type="molecule type" value="Genomic_DNA"/>
</dbReference>
<dbReference type="InterPro" id="IPR004437">
    <property type="entry name" value="ParB/RepB/Spo0J"/>
</dbReference>
<dbReference type="Pfam" id="PF02195">
    <property type="entry name" value="ParB_N"/>
    <property type="match status" value="1"/>
</dbReference>
<sequence length="495" mass="53954">MELTQIPPAQLVPHEKNAHSELRGIDALAQTVAYLGIIEPLVVLPADDEGRHTIVAGHRRHAAALQVGLEAVPCVVVDDPGAADQLVTMLVENLHRDDLTVLEEAQTYQQLALLDWEPKRIAQATGRDLDRVQQSLTLHTLPEHVQQAAHAGQVDLVSAAALTEFAHDPKVIERIMKKAGGHWSVQHLIAEERHRQQEKDKLDRLKAELVLDGVKVTARPHFLTEGGTAVPLHHLVDADGNSVDPETVKSEPGFAAYINRDYGAKAEFYCPDPAAVGFRPAPGSQAAHRTEREARDAEAAARRQGWEAATAVRTDFLLSQYGTAKGAKTLFRPALRELAGTRMDMPFNQYAELADALCGCPIRELPENAGMDRLTRATVARWLARCEENLSGLVLGRWGDLGHALTYLDLLVAEGYELAEVESGIHQSITDRLAEEMKDDEEVVAEEDEGDGDASETDADSETEAVEEHEVDLAEIEPDSGDLSGADAGHVLEAV</sequence>
<feature type="region of interest" description="Disordered" evidence="3">
    <location>
        <begin position="440"/>
        <end position="495"/>
    </location>
</feature>
<keyword evidence="2" id="KW-0159">Chromosome partition</keyword>
<protein>
    <submittedName>
        <fullName evidence="5">ParB/RepB/Spo0J family partition protein</fullName>
    </submittedName>
</protein>
<gene>
    <name evidence="5" type="ORF">J5V16_08135</name>
</gene>
<dbReference type="InterPro" id="IPR036086">
    <property type="entry name" value="ParB/Sulfiredoxin_sf"/>
</dbReference>